<evidence type="ECO:0000256" key="1">
    <source>
        <dbReference type="SAM" id="Phobius"/>
    </source>
</evidence>
<accession>A0AAW2GXF3</accession>
<dbReference type="EMBL" id="JADYXP020000001">
    <property type="protein sequence ID" value="KAL0131934.1"/>
    <property type="molecule type" value="Genomic_DNA"/>
</dbReference>
<dbReference type="AlphaFoldDB" id="A0AAW2GXF3"/>
<gene>
    <name evidence="2" type="ORF">PUN28_000008</name>
</gene>
<keyword evidence="3" id="KW-1185">Reference proteome</keyword>
<organism evidence="2 3">
    <name type="scientific">Cardiocondyla obscurior</name>
    <dbReference type="NCBI Taxonomy" id="286306"/>
    <lineage>
        <taxon>Eukaryota</taxon>
        <taxon>Metazoa</taxon>
        <taxon>Ecdysozoa</taxon>
        <taxon>Arthropoda</taxon>
        <taxon>Hexapoda</taxon>
        <taxon>Insecta</taxon>
        <taxon>Pterygota</taxon>
        <taxon>Neoptera</taxon>
        <taxon>Endopterygota</taxon>
        <taxon>Hymenoptera</taxon>
        <taxon>Apocrita</taxon>
        <taxon>Aculeata</taxon>
        <taxon>Formicoidea</taxon>
        <taxon>Formicidae</taxon>
        <taxon>Myrmicinae</taxon>
        <taxon>Cardiocondyla</taxon>
    </lineage>
</organism>
<keyword evidence="1" id="KW-0472">Membrane</keyword>
<reference evidence="2 3" key="1">
    <citation type="submission" date="2023-03" db="EMBL/GenBank/DDBJ databases">
        <title>High recombination rates correlate with genetic variation in Cardiocondyla obscurior ants.</title>
        <authorList>
            <person name="Errbii M."/>
        </authorList>
    </citation>
    <scope>NUCLEOTIDE SEQUENCE [LARGE SCALE GENOMIC DNA]</scope>
    <source>
        <strain evidence="2">Alpha-2009</strain>
        <tissue evidence="2">Whole body</tissue>
    </source>
</reference>
<proteinExistence type="predicted"/>
<evidence type="ECO:0000313" key="2">
    <source>
        <dbReference type="EMBL" id="KAL0131934.1"/>
    </source>
</evidence>
<sequence>MQLSKSPNVPCNTHVSLLNLFALLSEKKKKKLWNKNLILIYMFSQNVLISTSNTIVFYIRTNYCENIPVRHGFYNIRIAGICDRESTDTEIFTAGCT</sequence>
<feature type="transmembrane region" description="Helical" evidence="1">
    <location>
        <begin position="37"/>
        <end position="59"/>
    </location>
</feature>
<keyword evidence="1" id="KW-0812">Transmembrane</keyword>
<protein>
    <submittedName>
        <fullName evidence="2">Uncharacterized protein</fullName>
    </submittedName>
</protein>
<evidence type="ECO:0000313" key="3">
    <source>
        <dbReference type="Proteomes" id="UP001430953"/>
    </source>
</evidence>
<keyword evidence="1" id="KW-1133">Transmembrane helix</keyword>
<dbReference type="Proteomes" id="UP001430953">
    <property type="component" value="Unassembled WGS sequence"/>
</dbReference>
<name>A0AAW2GXF3_9HYME</name>
<comment type="caution">
    <text evidence="2">The sequence shown here is derived from an EMBL/GenBank/DDBJ whole genome shotgun (WGS) entry which is preliminary data.</text>
</comment>